<keyword evidence="4" id="KW-1185">Reference proteome</keyword>
<comment type="caution">
    <text evidence="3">The sequence shown here is derived from an EMBL/GenBank/DDBJ whole genome shotgun (WGS) entry which is preliminary data.</text>
</comment>
<dbReference type="Proteomes" id="UP001597548">
    <property type="component" value="Unassembled WGS sequence"/>
</dbReference>
<evidence type="ECO:0000259" key="2">
    <source>
        <dbReference type="Pfam" id="PF00535"/>
    </source>
</evidence>
<dbReference type="Pfam" id="PF00535">
    <property type="entry name" value="Glycos_transf_2"/>
    <property type="match status" value="1"/>
</dbReference>
<dbReference type="SUPFAM" id="SSF53448">
    <property type="entry name" value="Nucleotide-diphospho-sugar transferases"/>
    <property type="match status" value="1"/>
</dbReference>
<proteinExistence type="predicted"/>
<dbReference type="PANTHER" id="PTHR22916">
    <property type="entry name" value="GLYCOSYLTRANSFERASE"/>
    <property type="match status" value="1"/>
</dbReference>
<evidence type="ECO:0000256" key="1">
    <source>
        <dbReference type="SAM" id="Phobius"/>
    </source>
</evidence>
<keyword evidence="1" id="KW-0812">Transmembrane</keyword>
<dbReference type="RefSeq" id="WP_194508267.1">
    <property type="nucleotide sequence ID" value="NZ_JADILU010000004.1"/>
</dbReference>
<sequence length="304" mass="35517">MLKSSPLVTIILPVYNGEKTLKATLESLLNQTYSNFELLICIDGTKDDSRLIAEAFNDSKITIFENAKNLGLGSNVNKLISLSSLESQYIAMAEQDDIYVHERIEWQVAVFEEYANVGLVSGIAEFKGVKENRLFPEILVDGEQFPQDQKLFKYLYENQLKVVNTCMMIRKKVHVDHDLIFRNTYGNFNVDWDYILRFSLVSEVHGIPKKLVSMHRNLTNSSVTRDKSTQHQASRQLLIDFKDEYPNLISNTLYKKALKMHRKIELGHRSKFGIITHGCFYFFIYLDVYFLNYIFKRTFKFMRR</sequence>
<dbReference type="InterPro" id="IPR001173">
    <property type="entry name" value="Glyco_trans_2-like"/>
</dbReference>
<feature type="domain" description="Glycosyltransferase 2-like" evidence="2">
    <location>
        <begin position="9"/>
        <end position="174"/>
    </location>
</feature>
<feature type="transmembrane region" description="Helical" evidence="1">
    <location>
        <begin position="272"/>
        <end position="295"/>
    </location>
</feature>
<name>A0ABW5ZTA0_9FLAO</name>
<accession>A0ABW5ZTA0</accession>
<keyword evidence="1" id="KW-0472">Membrane</keyword>
<gene>
    <name evidence="3" type="ORF">ACFS29_11460</name>
</gene>
<dbReference type="InterPro" id="IPR029044">
    <property type="entry name" value="Nucleotide-diphossugar_trans"/>
</dbReference>
<evidence type="ECO:0000313" key="3">
    <source>
        <dbReference type="EMBL" id="MFD2916260.1"/>
    </source>
</evidence>
<organism evidence="3 4">
    <name type="scientific">Psychroserpens luteus</name>
    <dbReference type="NCBI Taxonomy" id="1434066"/>
    <lineage>
        <taxon>Bacteria</taxon>
        <taxon>Pseudomonadati</taxon>
        <taxon>Bacteroidota</taxon>
        <taxon>Flavobacteriia</taxon>
        <taxon>Flavobacteriales</taxon>
        <taxon>Flavobacteriaceae</taxon>
        <taxon>Psychroserpens</taxon>
    </lineage>
</organism>
<keyword evidence="1" id="KW-1133">Transmembrane helix</keyword>
<evidence type="ECO:0000313" key="4">
    <source>
        <dbReference type="Proteomes" id="UP001597548"/>
    </source>
</evidence>
<dbReference type="Gene3D" id="3.90.550.10">
    <property type="entry name" value="Spore Coat Polysaccharide Biosynthesis Protein SpsA, Chain A"/>
    <property type="match status" value="1"/>
</dbReference>
<dbReference type="EMBL" id="JBHUOS010000009">
    <property type="protein sequence ID" value="MFD2916260.1"/>
    <property type="molecule type" value="Genomic_DNA"/>
</dbReference>
<protein>
    <submittedName>
        <fullName evidence="3">Glycosyltransferase family 2 protein</fullName>
    </submittedName>
</protein>
<dbReference type="PANTHER" id="PTHR22916:SF3">
    <property type="entry name" value="UDP-GLCNAC:BETAGAL BETA-1,3-N-ACETYLGLUCOSAMINYLTRANSFERASE-LIKE PROTEIN 1"/>
    <property type="match status" value="1"/>
</dbReference>
<reference evidence="4" key="1">
    <citation type="journal article" date="2019" name="Int. J. Syst. Evol. Microbiol.">
        <title>The Global Catalogue of Microorganisms (GCM) 10K type strain sequencing project: providing services to taxonomists for standard genome sequencing and annotation.</title>
        <authorList>
            <consortium name="The Broad Institute Genomics Platform"/>
            <consortium name="The Broad Institute Genome Sequencing Center for Infectious Disease"/>
            <person name="Wu L."/>
            <person name="Ma J."/>
        </authorList>
    </citation>
    <scope>NUCLEOTIDE SEQUENCE [LARGE SCALE GENOMIC DNA]</scope>
    <source>
        <strain evidence="4">KCTC 32514</strain>
    </source>
</reference>